<evidence type="ECO:0000313" key="2">
    <source>
        <dbReference type="Proteomes" id="UP000254150"/>
    </source>
</evidence>
<evidence type="ECO:0000313" key="1">
    <source>
        <dbReference type="EMBL" id="SUO93403.1"/>
    </source>
</evidence>
<dbReference type="Proteomes" id="UP000254150">
    <property type="component" value="Unassembled WGS sequence"/>
</dbReference>
<accession>A0A380MND1</accession>
<proteinExistence type="predicted"/>
<reference evidence="1 2" key="1">
    <citation type="submission" date="2018-06" db="EMBL/GenBank/DDBJ databases">
        <authorList>
            <consortium name="Pathogen Informatics"/>
            <person name="Doyle S."/>
        </authorList>
    </citation>
    <scope>NUCLEOTIDE SEQUENCE [LARGE SCALE GENOMIC DNA]</scope>
    <source>
        <strain evidence="1 2">NCTC7807</strain>
    </source>
</reference>
<protein>
    <submittedName>
        <fullName evidence="1">Uncharacterized protein</fullName>
    </submittedName>
</protein>
<dbReference type="AlphaFoldDB" id="A0A380MND1"/>
<name>A0A380MND1_STRGR</name>
<dbReference type="EMBL" id="UHID01000001">
    <property type="protein sequence ID" value="SUO93403.1"/>
    <property type="molecule type" value="Genomic_DNA"/>
</dbReference>
<organism evidence="1 2">
    <name type="scientific">Streptomyces griseus</name>
    <dbReference type="NCBI Taxonomy" id="1911"/>
    <lineage>
        <taxon>Bacteria</taxon>
        <taxon>Bacillati</taxon>
        <taxon>Actinomycetota</taxon>
        <taxon>Actinomycetes</taxon>
        <taxon>Kitasatosporales</taxon>
        <taxon>Streptomycetaceae</taxon>
        <taxon>Streptomyces</taxon>
    </lineage>
</organism>
<gene>
    <name evidence="1" type="ORF">NCTC7807_00347</name>
</gene>
<sequence>MRTMIRRTREDLLAQRARLLAEVHMTHDELQRRAESYTLSARELSVWHTIEGIDHLLAGDR</sequence>